<dbReference type="SUPFAM" id="SSF49354">
    <property type="entry name" value="PapD-like"/>
    <property type="match status" value="1"/>
</dbReference>
<dbReference type="Gene3D" id="3.80.10.10">
    <property type="entry name" value="Ribonuclease Inhibitor"/>
    <property type="match status" value="1"/>
</dbReference>
<reference evidence="3" key="2">
    <citation type="submission" date="2019-07" db="EMBL/GenBank/DDBJ databases">
        <authorList>
            <person name="Seetharam A."/>
            <person name="Woodhouse M."/>
            <person name="Cannon E."/>
        </authorList>
    </citation>
    <scope>NUCLEOTIDE SEQUENCE [LARGE SCALE GENOMIC DNA]</scope>
    <source>
        <strain evidence="3">cv. B73</strain>
    </source>
</reference>
<dbReference type="PANTHER" id="PTHR46761:SF2">
    <property type="entry name" value="RAN GTPASE-ACTIVATING PROTEIN 1"/>
    <property type="match status" value="1"/>
</dbReference>
<dbReference type="Proteomes" id="UP000007305">
    <property type="component" value="Chromosome 9"/>
</dbReference>
<dbReference type="EnsemblPlants" id="Zm00001eb383100_T001">
    <property type="protein sequence ID" value="Zm00001eb383100_P001"/>
    <property type="gene ID" value="Zm00001eb383100"/>
</dbReference>
<feature type="region of interest" description="Disordered" evidence="1">
    <location>
        <begin position="34"/>
        <end position="69"/>
    </location>
</feature>
<dbReference type="AlphaFoldDB" id="A0A804R3W5"/>
<dbReference type="PANTHER" id="PTHR46761">
    <property type="entry name" value="RAN GTPASE-ACTIVATING PROTEIN 1"/>
    <property type="match status" value="1"/>
</dbReference>
<sequence length="361" mass="39496">MSSPSIHTPAPTPAVHAPQSAIHMPLPALACPASHRTPPPCARSRMSPHASTAPAVDLTHNPSPVPHPRAPAPVPILLQCPRTICTAAPPSKEICHTGHHITSSPIDVIDPNVGVVGKQMNEEGARDEGDDCKIERSHPINLNRVPVEEHPGKWTTLVVDLQSGICDHRHRGREHRRTDDMRNIDKLEAPVADTSLVSADAPRVLADTVLDISGGERAFIEADEAKELLSPLTKPGNSYKRICFSNRSFGRSEDEALDVMRIFSKALEGSVLRYLNISDNALGEKGVRAFSELLKSQESLEELYVMNDGISEEAAKALSELIPATEKLKLLFPFELNKQFSCTLPLTNKTNKQVTFKFKLQ</sequence>
<evidence type="ECO:0000313" key="4">
    <source>
        <dbReference type="Proteomes" id="UP000007305"/>
    </source>
</evidence>
<name>A0A804R3W5_MAIZE</name>
<evidence type="ECO:0000256" key="1">
    <source>
        <dbReference type="SAM" id="MobiDB-lite"/>
    </source>
</evidence>
<reference evidence="3" key="3">
    <citation type="submission" date="2021-05" db="UniProtKB">
        <authorList>
            <consortium name="EnsemblPlants"/>
        </authorList>
    </citation>
    <scope>IDENTIFICATION</scope>
    <source>
        <strain evidence="3">cv. B73</strain>
    </source>
</reference>
<protein>
    <recommendedName>
        <fullName evidence="2">MSP domain-containing protein</fullName>
    </recommendedName>
</protein>
<dbReference type="PROSITE" id="PS50202">
    <property type="entry name" value="MSP"/>
    <property type="match status" value="1"/>
</dbReference>
<dbReference type="InterPro" id="IPR045203">
    <property type="entry name" value="RanGAP1/2"/>
</dbReference>
<evidence type="ECO:0000313" key="3">
    <source>
        <dbReference type="EnsemblPlants" id="Zm00001eb383100_P001"/>
    </source>
</evidence>
<dbReference type="Gramene" id="Zm00001eb383100_T001">
    <property type="protein sequence ID" value="Zm00001eb383100_P001"/>
    <property type="gene ID" value="Zm00001eb383100"/>
</dbReference>
<dbReference type="GO" id="GO:0005635">
    <property type="term" value="C:nuclear envelope"/>
    <property type="evidence" value="ECO:0000318"/>
    <property type="project" value="GO_Central"/>
</dbReference>
<reference evidence="4" key="1">
    <citation type="journal article" date="2009" name="Science">
        <title>The B73 maize genome: complexity, diversity, and dynamics.</title>
        <authorList>
            <person name="Schnable P.S."/>
            <person name="Ware D."/>
            <person name="Fulton R.S."/>
            <person name="Stein J.C."/>
            <person name="Wei F."/>
            <person name="Pasternak S."/>
            <person name="Liang C."/>
            <person name="Zhang J."/>
            <person name="Fulton L."/>
            <person name="Graves T.A."/>
            <person name="Minx P."/>
            <person name="Reily A.D."/>
            <person name="Courtney L."/>
            <person name="Kruchowski S.S."/>
            <person name="Tomlinson C."/>
            <person name="Strong C."/>
            <person name="Delehaunty K."/>
            <person name="Fronick C."/>
            <person name="Courtney B."/>
            <person name="Rock S.M."/>
            <person name="Belter E."/>
            <person name="Du F."/>
            <person name="Kim K."/>
            <person name="Abbott R.M."/>
            <person name="Cotton M."/>
            <person name="Levy A."/>
            <person name="Marchetto P."/>
            <person name="Ochoa K."/>
            <person name="Jackson S.M."/>
            <person name="Gillam B."/>
            <person name="Chen W."/>
            <person name="Yan L."/>
            <person name="Higginbotham J."/>
            <person name="Cardenas M."/>
            <person name="Waligorski J."/>
            <person name="Applebaum E."/>
            <person name="Phelps L."/>
            <person name="Falcone J."/>
            <person name="Kanchi K."/>
            <person name="Thane T."/>
            <person name="Scimone A."/>
            <person name="Thane N."/>
            <person name="Henke J."/>
            <person name="Wang T."/>
            <person name="Ruppert J."/>
            <person name="Shah N."/>
            <person name="Rotter K."/>
            <person name="Hodges J."/>
            <person name="Ingenthron E."/>
            <person name="Cordes M."/>
            <person name="Kohlberg S."/>
            <person name="Sgro J."/>
            <person name="Delgado B."/>
            <person name="Mead K."/>
            <person name="Chinwalla A."/>
            <person name="Leonard S."/>
            <person name="Crouse K."/>
            <person name="Collura K."/>
            <person name="Kudrna D."/>
            <person name="Currie J."/>
            <person name="He R."/>
            <person name="Angelova A."/>
            <person name="Rajasekar S."/>
            <person name="Mueller T."/>
            <person name="Lomeli R."/>
            <person name="Scara G."/>
            <person name="Ko A."/>
            <person name="Delaney K."/>
            <person name="Wissotski M."/>
            <person name="Lopez G."/>
            <person name="Campos D."/>
            <person name="Braidotti M."/>
            <person name="Ashley E."/>
            <person name="Golser W."/>
            <person name="Kim H."/>
            <person name="Lee S."/>
            <person name="Lin J."/>
            <person name="Dujmic Z."/>
            <person name="Kim W."/>
            <person name="Talag J."/>
            <person name="Zuccolo A."/>
            <person name="Fan C."/>
            <person name="Sebastian A."/>
            <person name="Kramer M."/>
            <person name="Spiegel L."/>
            <person name="Nascimento L."/>
            <person name="Zutavern T."/>
            <person name="Miller B."/>
            <person name="Ambroise C."/>
            <person name="Muller S."/>
            <person name="Spooner W."/>
            <person name="Narechania A."/>
            <person name="Ren L."/>
            <person name="Wei S."/>
            <person name="Kumari S."/>
            <person name="Faga B."/>
            <person name="Levy M.J."/>
            <person name="McMahan L."/>
            <person name="Van Buren P."/>
            <person name="Vaughn M.W."/>
            <person name="Ying K."/>
            <person name="Yeh C.-T."/>
            <person name="Emrich S.J."/>
            <person name="Jia Y."/>
            <person name="Kalyanaraman A."/>
            <person name="Hsia A.-P."/>
            <person name="Barbazuk W.B."/>
            <person name="Baucom R.S."/>
            <person name="Brutnell T.P."/>
            <person name="Carpita N.C."/>
            <person name="Chaparro C."/>
            <person name="Chia J.-M."/>
            <person name="Deragon J.-M."/>
            <person name="Estill J.C."/>
            <person name="Fu Y."/>
            <person name="Jeddeloh J.A."/>
            <person name="Han Y."/>
            <person name="Lee H."/>
            <person name="Li P."/>
            <person name="Lisch D.R."/>
            <person name="Liu S."/>
            <person name="Liu Z."/>
            <person name="Nagel D.H."/>
            <person name="McCann M.C."/>
            <person name="SanMiguel P."/>
            <person name="Myers A.M."/>
            <person name="Nettleton D."/>
            <person name="Nguyen J."/>
            <person name="Penning B.W."/>
            <person name="Ponnala L."/>
            <person name="Schneider K.L."/>
            <person name="Schwartz D.C."/>
            <person name="Sharma A."/>
            <person name="Soderlund C."/>
            <person name="Springer N.M."/>
            <person name="Sun Q."/>
            <person name="Wang H."/>
            <person name="Waterman M."/>
            <person name="Westerman R."/>
            <person name="Wolfgruber T.K."/>
            <person name="Yang L."/>
            <person name="Yu Y."/>
            <person name="Zhang L."/>
            <person name="Zhou S."/>
            <person name="Zhu Q."/>
            <person name="Bennetzen J.L."/>
            <person name="Dawe R.K."/>
            <person name="Jiang J."/>
            <person name="Jiang N."/>
            <person name="Presting G.G."/>
            <person name="Wessler S.R."/>
            <person name="Aluru S."/>
            <person name="Martienssen R.A."/>
            <person name="Clifton S.W."/>
            <person name="McCombie W.R."/>
            <person name="Wing R.A."/>
            <person name="Wilson R.K."/>
        </authorList>
    </citation>
    <scope>NUCLEOTIDE SEQUENCE [LARGE SCALE GENOMIC DNA]</scope>
    <source>
        <strain evidence="4">cv. B73</strain>
    </source>
</reference>
<evidence type="ECO:0000259" key="2">
    <source>
        <dbReference type="PROSITE" id="PS50202"/>
    </source>
</evidence>
<dbReference type="InterPro" id="IPR000535">
    <property type="entry name" value="MSP_dom"/>
</dbReference>
<dbReference type="InterPro" id="IPR032675">
    <property type="entry name" value="LRR_dom_sf"/>
</dbReference>
<dbReference type="SUPFAM" id="SSF52047">
    <property type="entry name" value="RNI-like"/>
    <property type="match status" value="1"/>
</dbReference>
<dbReference type="GO" id="GO:0005096">
    <property type="term" value="F:GTPase activator activity"/>
    <property type="evidence" value="ECO:0007669"/>
    <property type="project" value="InterPro"/>
</dbReference>
<proteinExistence type="predicted"/>
<feature type="domain" description="MSP" evidence="2">
    <location>
        <begin position="318"/>
        <end position="361"/>
    </location>
</feature>
<dbReference type="SMART" id="SM00368">
    <property type="entry name" value="LRR_RI"/>
    <property type="match status" value="2"/>
</dbReference>
<keyword evidence="4" id="KW-1185">Reference proteome</keyword>
<dbReference type="InParanoid" id="A0A804R3W5"/>
<organism evidence="3 4">
    <name type="scientific">Zea mays</name>
    <name type="common">Maize</name>
    <dbReference type="NCBI Taxonomy" id="4577"/>
    <lineage>
        <taxon>Eukaryota</taxon>
        <taxon>Viridiplantae</taxon>
        <taxon>Streptophyta</taxon>
        <taxon>Embryophyta</taxon>
        <taxon>Tracheophyta</taxon>
        <taxon>Spermatophyta</taxon>
        <taxon>Magnoliopsida</taxon>
        <taxon>Liliopsida</taxon>
        <taxon>Poales</taxon>
        <taxon>Poaceae</taxon>
        <taxon>PACMAD clade</taxon>
        <taxon>Panicoideae</taxon>
        <taxon>Andropogonodae</taxon>
        <taxon>Andropogoneae</taxon>
        <taxon>Tripsacinae</taxon>
        <taxon>Zea</taxon>
    </lineage>
</organism>
<accession>A0A804R3W5</accession>
<dbReference type="InterPro" id="IPR008962">
    <property type="entry name" value="PapD-like_sf"/>
</dbReference>